<dbReference type="EMBL" id="FORU01000013">
    <property type="protein sequence ID" value="SFJ69178.1"/>
    <property type="molecule type" value="Genomic_DNA"/>
</dbReference>
<keyword evidence="5 7" id="KW-0472">Membrane</keyword>
<evidence type="ECO:0000313" key="8">
    <source>
        <dbReference type="EMBL" id="SFJ69178.1"/>
    </source>
</evidence>
<dbReference type="InterPro" id="IPR004960">
    <property type="entry name" value="LipA_acyltrans"/>
</dbReference>
<dbReference type="GO" id="GO:0009247">
    <property type="term" value="P:glycolipid biosynthetic process"/>
    <property type="evidence" value="ECO:0007669"/>
    <property type="project" value="UniProtKB-ARBA"/>
</dbReference>
<dbReference type="AlphaFoldDB" id="A0A1I3TDB9"/>
<evidence type="ECO:0000256" key="4">
    <source>
        <dbReference type="ARBA" id="ARBA00022679"/>
    </source>
</evidence>
<dbReference type="GO" id="GO:0016746">
    <property type="term" value="F:acyltransferase activity"/>
    <property type="evidence" value="ECO:0007669"/>
    <property type="project" value="UniProtKB-KW"/>
</dbReference>
<keyword evidence="7" id="KW-0812">Transmembrane</keyword>
<name>A0A1I3TDB9_9FLAO</name>
<sequence>MNYLVYILAYPFLWLFSRIPFALFYIFSDFMYYLLYYVVGYRKRTVRKNLELAFPNLNKEERLEIEKKSFRHLCDTFLEMAKTISLPEKEMRKRFQFTNLDYLLELEKENKSIMLFCAHYANWEWTIVLGNQINFQGFAVYKKINNPYFDAFIKRTRSRFNTILIEIKETIRVVRKNEIDKKHGVYAFISDQSPMVSQTNYWHEFMGIEVPVYTGGEALVKKYDITPLYLKVEYVSRGHYKATFVPLLNEDEVLKEIPNYEITNRFLKEVEKQLIEAPEYYFWTHKRWKHRGKKPKNL</sequence>
<keyword evidence="7" id="KW-1133">Transmembrane helix</keyword>
<comment type="subcellular location">
    <subcellularLocation>
        <location evidence="1">Cell inner membrane</location>
    </subcellularLocation>
</comment>
<accession>A0A1I3TDB9</accession>
<evidence type="ECO:0000256" key="6">
    <source>
        <dbReference type="ARBA" id="ARBA00023315"/>
    </source>
</evidence>
<reference evidence="9" key="1">
    <citation type="submission" date="2016-10" db="EMBL/GenBank/DDBJ databases">
        <authorList>
            <person name="Varghese N."/>
            <person name="Submissions S."/>
        </authorList>
    </citation>
    <scope>NUCLEOTIDE SEQUENCE [LARGE SCALE GENOMIC DNA]</scope>
    <source>
        <strain evidence="9">DSM 26542</strain>
    </source>
</reference>
<dbReference type="STRING" id="1150112.SAMN04487893_11341"/>
<protein>
    <submittedName>
        <fullName evidence="8">KDO2-lipid IV(A) lauroyltransferase</fullName>
    </submittedName>
</protein>
<keyword evidence="6" id="KW-0012">Acyltransferase</keyword>
<keyword evidence="3" id="KW-0997">Cell inner membrane</keyword>
<dbReference type="PANTHER" id="PTHR30606:SF10">
    <property type="entry name" value="PHOSPHATIDYLINOSITOL MANNOSIDE ACYLTRANSFERASE"/>
    <property type="match status" value="1"/>
</dbReference>
<evidence type="ECO:0000256" key="2">
    <source>
        <dbReference type="ARBA" id="ARBA00022475"/>
    </source>
</evidence>
<proteinExistence type="predicted"/>
<dbReference type="GO" id="GO:0005886">
    <property type="term" value="C:plasma membrane"/>
    <property type="evidence" value="ECO:0007669"/>
    <property type="project" value="UniProtKB-SubCell"/>
</dbReference>
<dbReference type="CDD" id="cd07984">
    <property type="entry name" value="LPLAT_LABLAT-like"/>
    <property type="match status" value="1"/>
</dbReference>
<dbReference type="Pfam" id="PF03279">
    <property type="entry name" value="Lip_A_acyltrans"/>
    <property type="match status" value="1"/>
</dbReference>
<feature type="transmembrane region" description="Helical" evidence="7">
    <location>
        <begin position="12"/>
        <end position="39"/>
    </location>
</feature>
<keyword evidence="2" id="KW-1003">Cell membrane</keyword>
<evidence type="ECO:0000256" key="3">
    <source>
        <dbReference type="ARBA" id="ARBA00022519"/>
    </source>
</evidence>
<organism evidence="8 9">
    <name type="scientific">Myroides guanonis</name>
    <dbReference type="NCBI Taxonomy" id="1150112"/>
    <lineage>
        <taxon>Bacteria</taxon>
        <taxon>Pseudomonadati</taxon>
        <taxon>Bacteroidota</taxon>
        <taxon>Flavobacteriia</taxon>
        <taxon>Flavobacteriales</taxon>
        <taxon>Flavobacteriaceae</taxon>
        <taxon>Myroides</taxon>
    </lineage>
</organism>
<gene>
    <name evidence="8" type="ORF">SAMN04487893_11341</name>
</gene>
<dbReference type="OrthoDB" id="9801955at2"/>
<keyword evidence="9" id="KW-1185">Reference proteome</keyword>
<keyword evidence="4 8" id="KW-0808">Transferase</keyword>
<evidence type="ECO:0000256" key="1">
    <source>
        <dbReference type="ARBA" id="ARBA00004533"/>
    </source>
</evidence>
<evidence type="ECO:0000313" key="9">
    <source>
        <dbReference type="Proteomes" id="UP000243887"/>
    </source>
</evidence>
<dbReference type="PANTHER" id="PTHR30606">
    <property type="entry name" value="LIPID A BIOSYNTHESIS LAUROYL ACYLTRANSFERASE"/>
    <property type="match status" value="1"/>
</dbReference>
<dbReference type="Proteomes" id="UP000243887">
    <property type="component" value="Unassembled WGS sequence"/>
</dbReference>
<evidence type="ECO:0000256" key="7">
    <source>
        <dbReference type="SAM" id="Phobius"/>
    </source>
</evidence>
<dbReference type="RefSeq" id="WP_090680104.1">
    <property type="nucleotide sequence ID" value="NZ_FORU01000013.1"/>
</dbReference>
<evidence type="ECO:0000256" key="5">
    <source>
        <dbReference type="ARBA" id="ARBA00023136"/>
    </source>
</evidence>